<dbReference type="EC" id="4.6.1.16" evidence="4"/>
<dbReference type="PANTHER" id="PTHR13070">
    <property type="entry name" value="TRNA-SPLICING ENDONUCLEASE SUBUNIT SEN34-RELATED"/>
    <property type="match status" value="1"/>
</dbReference>
<reference evidence="8 9" key="1">
    <citation type="submission" date="2019-01" db="EMBL/GenBank/DDBJ databases">
        <authorList>
            <person name="Sayadi A."/>
        </authorList>
    </citation>
    <scope>NUCLEOTIDE SEQUENCE [LARGE SCALE GENOMIC DNA]</scope>
</reference>
<comment type="similarity">
    <text evidence="1 4">Belongs to the tRNA-intron endonuclease family.</text>
</comment>
<evidence type="ECO:0000256" key="3">
    <source>
        <dbReference type="ARBA" id="ARBA00023239"/>
    </source>
</evidence>
<feature type="active site" evidence="5">
    <location>
        <position position="205"/>
    </location>
</feature>
<organism evidence="8 9">
    <name type="scientific">Callosobruchus maculatus</name>
    <name type="common">Southern cowpea weevil</name>
    <name type="synonym">Pulse bruchid</name>
    <dbReference type="NCBI Taxonomy" id="64391"/>
    <lineage>
        <taxon>Eukaryota</taxon>
        <taxon>Metazoa</taxon>
        <taxon>Ecdysozoa</taxon>
        <taxon>Arthropoda</taxon>
        <taxon>Hexapoda</taxon>
        <taxon>Insecta</taxon>
        <taxon>Pterygota</taxon>
        <taxon>Neoptera</taxon>
        <taxon>Endopterygota</taxon>
        <taxon>Coleoptera</taxon>
        <taxon>Polyphaga</taxon>
        <taxon>Cucujiformia</taxon>
        <taxon>Chrysomeloidea</taxon>
        <taxon>Chrysomelidae</taxon>
        <taxon>Bruchinae</taxon>
        <taxon>Bruchini</taxon>
        <taxon>Callosobruchus</taxon>
    </lineage>
</organism>
<sequence>MINLFFSNGLVLVYDVKDWITLRRSHRIIGDIVGTTGRIPSLPIRILPEEALLLIEKGIATMKSIHIEKSDSGHFKKFDESLLAAQAIEYKKTRKKQLESMIDKIVEGRKKNDDFRDAEEILNEELEKSSNVTSSNMLWPIWLTLQTVLPFKLKTVNYKDMYLNYTSELKCAVFSDLWSKGYYITEGVKFGGDFLVYCGDPICYHAIFIVKCIVATESISPNEIVAHGRLGTSVRKRFVLASMVDGAVCYVTVNWIDA</sequence>
<dbReference type="InterPro" id="IPR011856">
    <property type="entry name" value="tRNA_endonuc-like_dom_sf"/>
</dbReference>
<keyword evidence="2 4" id="KW-0819">tRNA processing</keyword>
<evidence type="ECO:0000256" key="2">
    <source>
        <dbReference type="ARBA" id="ARBA00022694"/>
    </source>
</evidence>
<dbReference type="InterPro" id="IPR006677">
    <property type="entry name" value="tRNA_intron_Endonuc_cat-like"/>
</dbReference>
<proteinExistence type="inferred from homology"/>
<evidence type="ECO:0000256" key="4">
    <source>
        <dbReference type="PIRNR" id="PIRNR017250"/>
    </source>
</evidence>
<evidence type="ECO:0000313" key="9">
    <source>
        <dbReference type="Proteomes" id="UP000410492"/>
    </source>
</evidence>
<keyword evidence="9" id="KW-1185">Reference proteome</keyword>
<gene>
    <name evidence="8" type="ORF">CALMAC_LOCUS10478</name>
</gene>
<accession>A0A653CN50</accession>
<dbReference type="Proteomes" id="UP000410492">
    <property type="component" value="Unassembled WGS sequence"/>
</dbReference>
<evidence type="ECO:0000259" key="7">
    <source>
        <dbReference type="Pfam" id="PF26577"/>
    </source>
</evidence>
<evidence type="ECO:0000256" key="5">
    <source>
        <dbReference type="PIRSR" id="PIRSR017250-50"/>
    </source>
</evidence>
<dbReference type="GO" id="GO:0000214">
    <property type="term" value="C:tRNA-intron endonuclease complex"/>
    <property type="evidence" value="ECO:0007669"/>
    <property type="project" value="UniProtKB-UniRule"/>
</dbReference>
<feature type="domain" description="tRNA intron endonuclease catalytic" evidence="6">
    <location>
        <begin position="168"/>
        <end position="243"/>
    </location>
</feature>
<dbReference type="AlphaFoldDB" id="A0A653CN50"/>
<dbReference type="GO" id="GO:0000213">
    <property type="term" value="F:tRNA-intron lyase activity"/>
    <property type="evidence" value="ECO:0007669"/>
    <property type="project" value="UniProtKB-UniRule"/>
</dbReference>
<dbReference type="CDD" id="cd22363">
    <property type="entry name" value="tRNA-intron_lyase_C"/>
    <property type="match status" value="1"/>
</dbReference>
<dbReference type="Pfam" id="PF01974">
    <property type="entry name" value="tRNA_int_endo"/>
    <property type="match status" value="1"/>
</dbReference>
<dbReference type="Pfam" id="PF26577">
    <property type="entry name" value="TSEN34_N"/>
    <property type="match status" value="1"/>
</dbReference>
<feature type="active site" evidence="5">
    <location>
        <position position="197"/>
    </location>
</feature>
<dbReference type="GO" id="GO:0003676">
    <property type="term" value="F:nucleic acid binding"/>
    <property type="evidence" value="ECO:0007669"/>
    <property type="project" value="InterPro"/>
</dbReference>
<dbReference type="InterPro" id="IPR016690">
    <property type="entry name" value="TSEN34"/>
</dbReference>
<evidence type="ECO:0000259" key="6">
    <source>
        <dbReference type="Pfam" id="PF01974"/>
    </source>
</evidence>
<dbReference type="Gene3D" id="3.40.1350.10">
    <property type="match status" value="1"/>
</dbReference>
<name>A0A653CN50_CALMS</name>
<protein>
    <recommendedName>
        <fullName evidence="4">tRNA-splicing endonuclease subunit Sen34</fullName>
        <ecNumber evidence="4">4.6.1.16</ecNumber>
    </recommendedName>
</protein>
<feature type="domain" description="TSEN34 N-terminal" evidence="7">
    <location>
        <begin position="2"/>
        <end position="62"/>
    </location>
</feature>
<evidence type="ECO:0000256" key="1">
    <source>
        <dbReference type="ARBA" id="ARBA00008078"/>
    </source>
</evidence>
<keyword evidence="3 4" id="KW-0456">Lyase</keyword>
<dbReference type="PANTHER" id="PTHR13070:SF0">
    <property type="entry name" value="TRNA-SPLICING ENDONUCLEASE SUBUNIT SEN34"/>
    <property type="match status" value="1"/>
</dbReference>
<feature type="active site" evidence="5">
    <location>
        <position position="236"/>
    </location>
</feature>
<dbReference type="OrthoDB" id="48041at2759"/>
<dbReference type="PIRSF" id="PIRSF017250">
    <property type="entry name" value="tRNA_splic_SEN34"/>
    <property type="match status" value="1"/>
</dbReference>
<evidence type="ECO:0000313" key="8">
    <source>
        <dbReference type="EMBL" id="VEN49330.1"/>
    </source>
</evidence>
<dbReference type="InterPro" id="IPR059049">
    <property type="entry name" value="TSEN34_N"/>
</dbReference>
<dbReference type="GO" id="GO:0000379">
    <property type="term" value="P:tRNA-type intron splice site recognition and cleavage"/>
    <property type="evidence" value="ECO:0007669"/>
    <property type="project" value="UniProtKB-UniRule"/>
</dbReference>
<dbReference type="SUPFAM" id="SSF53032">
    <property type="entry name" value="tRNA-intron endonuclease catalytic domain-like"/>
    <property type="match status" value="1"/>
</dbReference>
<comment type="function">
    <text evidence="4">Constitutes one of the two catalytic subunit of the tRNA-splicing endonuclease complex, a complex responsible for identification and cleavage of the splice sites in pre-tRNA. It cleaves pre-tRNA at the 5'- and 3'-splice sites to release the intron. The products are an intron and two tRNA half-molecules bearing 2',3'-cyclic phosphate and 5'-OH termini. There are no conserved sequences at the splice sites, but the intron is invariably located at the same site in the gene, placing the splice sites an invariant distance from the constant structural features of the tRNA body.</text>
</comment>
<dbReference type="EMBL" id="CAACVG010008325">
    <property type="protein sequence ID" value="VEN49330.1"/>
    <property type="molecule type" value="Genomic_DNA"/>
</dbReference>
<dbReference type="InterPro" id="IPR036167">
    <property type="entry name" value="tRNA_intron_Endo_cat-like_sf"/>
</dbReference>